<evidence type="ECO:0000313" key="8">
    <source>
        <dbReference type="EMBL" id="EER33131.1"/>
    </source>
</evidence>
<comment type="catalytic activity">
    <reaction evidence="1">
        <text>[protein]-peptidylproline (omega=180) = [protein]-peptidylproline (omega=0)</text>
        <dbReference type="Rhea" id="RHEA:16237"/>
        <dbReference type="Rhea" id="RHEA-COMP:10747"/>
        <dbReference type="Rhea" id="RHEA-COMP:10748"/>
        <dbReference type="ChEBI" id="CHEBI:83833"/>
        <dbReference type="ChEBI" id="CHEBI:83834"/>
        <dbReference type="EC" id="5.2.1.8"/>
    </reaction>
</comment>
<accession>C5MBW4</accession>
<dbReference type="GO" id="GO:0003755">
    <property type="term" value="F:peptidyl-prolyl cis-trans isomerase activity"/>
    <property type="evidence" value="ECO:0007669"/>
    <property type="project" value="UniProtKB-KW"/>
</dbReference>
<keyword evidence="5" id="KW-0697">Rotamase</keyword>
<dbReference type="HOGENOM" id="CLU_012062_31_2_1"/>
<dbReference type="InterPro" id="IPR002130">
    <property type="entry name" value="Cyclophilin-type_PPIase_dom"/>
</dbReference>
<dbReference type="SUPFAM" id="SSF50978">
    <property type="entry name" value="WD40 repeat-like"/>
    <property type="match status" value="1"/>
</dbReference>
<dbReference type="SMART" id="SM00320">
    <property type="entry name" value="WD40"/>
    <property type="match status" value="3"/>
</dbReference>
<dbReference type="InterPro" id="IPR036322">
    <property type="entry name" value="WD40_repeat_dom_sf"/>
</dbReference>
<dbReference type="InterPro" id="IPR015943">
    <property type="entry name" value="WD40/YVTN_repeat-like_dom_sf"/>
</dbReference>
<dbReference type="AlphaFoldDB" id="C5MBW4"/>
<dbReference type="PANTHER" id="PTHR45625">
    <property type="entry name" value="PEPTIDYL-PROLYL CIS-TRANS ISOMERASE-RELATED"/>
    <property type="match status" value="1"/>
</dbReference>
<dbReference type="STRING" id="294747.C5MBW4"/>
<dbReference type="InterPro" id="IPR020892">
    <property type="entry name" value="Cyclophilin-type_PPIase_CS"/>
</dbReference>
<organism evidence="8 9">
    <name type="scientific">Candida tropicalis (strain ATCC MYA-3404 / T1)</name>
    <name type="common">Yeast</name>
    <dbReference type="NCBI Taxonomy" id="294747"/>
    <lineage>
        <taxon>Eukaryota</taxon>
        <taxon>Fungi</taxon>
        <taxon>Dikarya</taxon>
        <taxon>Ascomycota</taxon>
        <taxon>Saccharomycotina</taxon>
        <taxon>Pichiomycetes</taxon>
        <taxon>Debaryomycetaceae</taxon>
        <taxon>Candida/Lodderomyces clade</taxon>
        <taxon>Candida</taxon>
    </lineage>
</organism>
<evidence type="ECO:0000256" key="5">
    <source>
        <dbReference type="ARBA" id="ARBA00023110"/>
    </source>
</evidence>
<dbReference type="Pfam" id="PF00160">
    <property type="entry name" value="Pro_isomerase"/>
    <property type="match status" value="1"/>
</dbReference>
<dbReference type="InterPro" id="IPR001680">
    <property type="entry name" value="WD40_rpt"/>
</dbReference>
<evidence type="ECO:0000313" key="9">
    <source>
        <dbReference type="Proteomes" id="UP000002037"/>
    </source>
</evidence>
<dbReference type="Gene3D" id="2.130.10.10">
    <property type="entry name" value="YVTN repeat-like/Quinoprotein amine dehydrogenase"/>
    <property type="match status" value="2"/>
</dbReference>
<feature type="domain" description="PPIase cyclophilin-type" evidence="7">
    <location>
        <begin position="367"/>
        <end position="520"/>
    </location>
</feature>
<dbReference type="FunFam" id="2.40.100.10:FF:000003">
    <property type="entry name" value="Peptidylprolyl isomerase domain and WD repeat-containing 1"/>
    <property type="match status" value="1"/>
</dbReference>
<keyword evidence="4" id="KW-0677">Repeat</keyword>
<evidence type="ECO:0000256" key="2">
    <source>
        <dbReference type="ARBA" id="ARBA00013194"/>
    </source>
</evidence>
<reference evidence="8 9" key="1">
    <citation type="journal article" date="2009" name="Nature">
        <title>Evolution of pathogenicity and sexual reproduction in eight Candida genomes.</title>
        <authorList>
            <person name="Butler G."/>
            <person name="Rasmussen M.D."/>
            <person name="Lin M.F."/>
            <person name="Santos M.A."/>
            <person name="Sakthikumar S."/>
            <person name="Munro C.A."/>
            <person name="Rheinbay E."/>
            <person name="Grabherr M."/>
            <person name="Forche A."/>
            <person name="Reedy J.L."/>
            <person name="Agrafioti I."/>
            <person name="Arnaud M.B."/>
            <person name="Bates S."/>
            <person name="Brown A.J."/>
            <person name="Brunke S."/>
            <person name="Costanzo M.C."/>
            <person name="Fitzpatrick D.A."/>
            <person name="de Groot P.W."/>
            <person name="Harris D."/>
            <person name="Hoyer L.L."/>
            <person name="Hube B."/>
            <person name="Klis F.M."/>
            <person name="Kodira C."/>
            <person name="Lennard N."/>
            <person name="Logue M.E."/>
            <person name="Martin R."/>
            <person name="Neiman A.M."/>
            <person name="Nikolaou E."/>
            <person name="Quail M.A."/>
            <person name="Quinn J."/>
            <person name="Santos M.C."/>
            <person name="Schmitzberger F.F."/>
            <person name="Sherlock G."/>
            <person name="Shah P."/>
            <person name="Silverstein K.A."/>
            <person name="Skrzypek M.S."/>
            <person name="Soll D."/>
            <person name="Staggs R."/>
            <person name="Stansfield I."/>
            <person name="Stumpf M.P."/>
            <person name="Sudbery P.E."/>
            <person name="Srikantha T."/>
            <person name="Zeng Q."/>
            <person name="Berman J."/>
            <person name="Berriman M."/>
            <person name="Heitman J."/>
            <person name="Gow N.A."/>
            <person name="Lorenz M.C."/>
            <person name="Birren B.W."/>
            <person name="Kellis M."/>
            <person name="Cuomo C.A."/>
        </authorList>
    </citation>
    <scope>NUCLEOTIDE SEQUENCE [LARGE SCALE GENOMIC DNA]</scope>
    <source>
        <strain evidence="9">ATCC MYA-3404 / T1</strain>
    </source>
</reference>
<dbReference type="OrthoDB" id="271386at2759"/>
<proteinExistence type="predicted"/>
<evidence type="ECO:0000256" key="4">
    <source>
        <dbReference type="ARBA" id="ARBA00022737"/>
    </source>
</evidence>
<name>C5MBW4_CANTT</name>
<dbReference type="eggNOG" id="KOG0882">
    <property type="taxonomic scope" value="Eukaryota"/>
</dbReference>
<dbReference type="InterPro" id="IPR044666">
    <property type="entry name" value="Cyclophilin_A-like"/>
</dbReference>
<dbReference type="GeneID" id="8297411"/>
<evidence type="ECO:0000256" key="1">
    <source>
        <dbReference type="ARBA" id="ARBA00000971"/>
    </source>
</evidence>
<evidence type="ECO:0000259" key="7">
    <source>
        <dbReference type="PROSITE" id="PS50072"/>
    </source>
</evidence>
<dbReference type="PANTHER" id="PTHR45625:SF4">
    <property type="entry name" value="PEPTIDYLPROLYL ISOMERASE DOMAIN AND WD REPEAT-CONTAINING PROTEIN 1"/>
    <property type="match status" value="1"/>
</dbReference>
<dbReference type="Proteomes" id="UP000002037">
    <property type="component" value="Unassembled WGS sequence"/>
</dbReference>
<dbReference type="EC" id="5.2.1.8" evidence="2"/>
<dbReference type="Gene3D" id="2.40.100.10">
    <property type="entry name" value="Cyclophilin-like"/>
    <property type="match status" value="1"/>
</dbReference>
<dbReference type="EMBL" id="GG692398">
    <property type="protein sequence ID" value="EER33131.1"/>
    <property type="molecule type" value="Genomic_DNA"/>
</dbReference>
<dbReference type="InterPro" id="IPR029000">
    <property type="entry name" value="Cyclophilin-like_dom_sf"/>
</dbReference>
<dbReference type="GO" id="GO:0005634">
    <property type="term" value="C:nucleus"/>
    <property type="evidence" value="ECO:0007669"/>
    <property type="project" value="UniProtKB-ARBA"/>
</dbReference>
<dbReference type="KEGG" id="ctp:CTRG_03556"/>
<dbReference type="VEuPathDB" id="FungiDB:CTRG_03556"/>
<dbReference type="SUPFAM" id="SSF50891">
    <property type="entry name" value="Cyclophilin-like"/>
    <property type="match status" value="1"/>
</dbReference>
<keyword evidence="6 8" id="KW-0413">Isomerase</keyword>
<gene>
    <name evidence="8" type="ORF">CTRG_03556</name>
</gene>
<keyword evidence="3" id="KW-0853">WD repeat</keyword>
<sequence>MKRKFNQPKTNLPIVSEHSSSVSNGTEITTLVTSETHVVTGSIDGCIKIYSINQDINTTIECVKSYDTVYSNKPVKQLLLNGTKLASLAENDNGLKIFDLNTLDMIQTVELPFIPNVSSSTSNSWYTDDKILISSNENELYCVALEEDDDDSFTKLKNPHKFPIISMSFNSEFKCFITIDEKGLIEVWDPQTFEIPTTVQFKMKSSTDLFYFRKNKLIVDWVALSSSGEMFACGYDRGIKVYSMKTGKIIHSIDCERVSSSEIFFDKNSVVYSTTKGIQVDDLNRDETEVIGSDDKVLFNNFGVLKNTQIDIITTEMITSDNALINSKLNSKPILVASAVNAEKIYIFNDSSSSTTTSTPPVKKATNYTKVTLNTTKGDIKIELYSKLTPKTVENFITLCKRSYYNNLIFHRVIPEFMIQTGDPKGDGTGGESCWGGYFEDEFTPELSHEKYMVSMANAGPNTNGSQFFITTEDANFLDNKHTVFGKVISGIDVIQSIENVETDEDDKPLDRIVILSTTLER</sequence>
<protein>
    <recommendedName>
        <fullName evidence="2">peptidylprolyl isomerase</fullName>
        <ecNumber evidence="2">5.2.1.8</ecNumber>
    </recommendedName>
</protein>
<keyword evidence="9" id="KW-1185">Reference proteome</keyword>
<evidence type="ECO:0000256" key="3">
    <source>
        <dbReference type="ARBA" id="ARBA00022574"/>
    </source>
</evidence>
<evidence type="ECO:0000256" key="6">
    <source>
        <dbReference type="ARBA" id="ARBA00023235"/>
    </source>
</evidence>
<dbReference type="PROSITE" id="PS00170">
    <property type="entry name" value="CSA_PPIASE_1"/>
    <property type="match status" value="1"/>
</dbReference>
<dbReference type="GO" id="GO:0006457">
    <property type="term" value="P:protein folding"/>
    <property type="evidence" value="ECO:0007669"/>
    <property type="project" value="InterPro"/>
</dbReference>
<dbReference type="PRINTS" id="PR00153">
    <property type="entry name" value="CSAPPISMRASE"/>
</dbReference>
<dbReference type="RefSeq" id="XP_002549259.1">
    <property type="nucleotide sequence ID" value="XM_002549213.1"/>
</dbReference>
<dbReference type="PROSITE" id="PS50072">
    <property type="entry name" value="CSA_PPIASE_2"/>
    <property type="match status" value="1"/>
</dbReference>